<evidence type="ECO:0000313" key="2">
    <source>
        <dbReference type="EMBL" id="KAA8571870.1"/>
    </source>
</evidence>
<evidence type="ECO:0000256" key="1">
    <source>
        <dbReference type="SAM" id="MobiDB-lite"/>
    </source>
</evidence>
<evidence type="ECO:0000313" key="3">
    <source>
        <dbReference type="Proteomes" id="UP000322873"/>
    </source>
</evidence>
<reference evidence="2 3" key="1">
    <citation type="submission" date="2019-06" db="EMBL/GenBank/DDBJ databases">
        <title>Genome Sequence of the Brown Rot Fungal Pathogen Monilinia fructicola.</title>
        <authorList>
            <person name="De Miccolis Angelini R.M."/>
            <person name="Landi L."/>
            <person name="Abate D."/>
            <person name="Pollastro S."/>
            <person name="Romanazzi G."/>
            <person name="Faretra F."/>
        </authorList>
    </citation>
    <scope>NUCLEOTIDE SEQUENCE [LARGE SCALE GENOMIC DNA]</scope>
    <source>
        <strain evidence="2 3">Mfrc123</strain>
    </source>
</reference>
<accession>A0A5M9JTC4</accession>
<sequence>MSESTLGTRDIPSWLCSKRPIPCVYFNDKTRICNGLGKCGALAGEFGALASWLSAISLGNIGWECSYMLSRSKSQTNGASKSAALEAGSECPTNG</sequence>
<dbReference type="AlphaFoldDB" id="A0A5M9JTC4"/>
<gene>
    <name evidence="2" type="ORF">EYC84_001824</name>
</gene>
<feature type="region of interest" description="Disordered" evidence="1">
    <location>
        <begin position="76"/>
        <end position="95"/>
    </location>
</feature>
<keyword evidence="3" id="KW-1185">Reference proteome</keyword>
<dbReference type="EMBL" id="VICG01000005">
    <property type="protein sequence ID" value="KAA8571870.1"/>
    <property type="molecule type" value="Genomic_DNA"/>
</dbReference>
<dbReference type="Proteomes" id="UP000322873">
    <property type="component" value="Unassembled WGS sequence"/>
</dbReference>
<proteinExistence type="predicted"/>
<organism evidence="2 3">
    <name type="scientific">Monilinia fructicola</name>
    <name type="common">Brown rot fungus</name>
    <name type="synonym">Ciboria fructicola</name>
    <dbReference type="NCBI Taxonomy" id="38448"/>
    <lineage>
        <taxon>Eukaryota</taxon>
        <taxon>Fungi</taxon>
        <taxon>Dikarya</taxon>
        <taxon>Ascomycota</taxon>
        <taxon>Pezizomycotina</taxon>
        <taxon>Leotiomycetes</taxon>
        <taxon>Helotiales</taxon>
        <taxon>Sclerotiniaceae</taxon>
        <taxon>Monilinia</taxon>
    </lineage>
</organism>
<protein>
    <submittedName>
        <fullName evidence="2">Uncharacterized protein</fullName>
    </submittedName>
</protein>
<comment type="caution">
    <text evidence="2">The sequence shown here is derived from an EMBL/GenBank/DDBJ whole genome shotgun (WGS) entry which is preliminary data.</text>
</comment>
<name>A0A5M9JTC4_MONFR</name>